<gene>
    <name evidence="3" type="ORF">AFUS01_LOCUS1143</name>
</gene>
<accession>A0A8J2J1L5</accession>
<feature type="signal peptide" evidence="2">
    <location>
        <begin position="1"/>
        <end position="21"/>
    </location>
</feature>
<keyword evidence="4" id="KW-1185">Reference proteome</keyword>
<dbReference type="AlphaFoldDB" id="A0A8J2J1L5"/>
<comment type="caution">
    <text evidence="3">The sequence shown here is derived from an EMBL/GenBank/DDBJ whole genome shotgun (WGS) entry which is preliminary data.</text>
</comment>
<proteinExistence type="predicted"/>
<feature type="chain" id="PRO_5035219958" description="Glycine-rich protein" evidence="2">
    <location>
        <begin position="22"/>
        <end position="179"/>
    </location>
</feature>
<feature type="region of interest" description="Disordered" evidence="1">
    <location>
        <begin position="31"/>
        <end position="67"/>
    </location>
</feature>
<keyword evidence="2" id="KW-0732">Signal</keyword>
<evidence type="ECO:0000256" key="2">
    <source>
        <dbReference type="SAM" id="SignalP"/>
    </source>
</evidence>
<protein>
    <recommendedName>
        <fullName evidence="5">Glycine-rich protein</fullName>
    </recommendedName>
</protein>
<evidence type="ECO:0000313" key="4">
    <source>
        <dbReference type="Proteomes" id="UP000708208"/>
    </source>
</evidence>
<reference evidence="3" key="1">
    <citation type="submission" date="2021-06" db="EMBL/GenBank/DDBJ databases">
        <authorList>
            <person name="Hodson N. C."/>
            <person name="Mongue J. A."/>
            <person name="Jaron S. K."/>
        </authorList>
    </citation>
    <scope>NUCLEOTIDE SEQUENCE</scope>
</reference>
<dbReference type="Proteomes" id="UP000708208">
    <property type="component" value="Unassembled WGS sequence"/>
</dbReference>
<sequence>MKFMLVICALALLLCSVSTLGEPLKNNDVTILSPEKSPESLKEVEREGRQNGSGGGRNGGRRGGDRRLLLPGKYESKEISYFNIKFVLVICALALLLCSVSTLGEPLKKNDVTTLSPEKAAESLKEVEREWRQNGSGGGRNGGRRGGDRRRDHGRHHHDDRRHHGDRRRNGGGRRGGNN</sequence>
<feature type="region of interest" description="Disordered" evidence="1">
    <location>
        <begin position="126"/>
        <end position="179"/>
    </location>
</feature>
<feature type="compositionally biased region" description="Basic residues" evidence="1">
    <location>
        <begin position="152"/>
        <end position="172"/>
    </location>
</feature>
<evidence type="ECO:0000256" key="1">
    <source>
        <dbReference type="SAM" id="MobiDB-lite"/>
    </source>
</evidence>
<evidence type="ECO:0000313" key="3">
    <source>
        <dbReference type="EMBL" id="CAG7659318.1"/>
    </source>
</evidence>
<organism evidence="3 4">
    <name type="scientific">Allacma fusca</name>
    <dbReference type="NCBI Taxonomy" id="39272"/>
    <lineage>
        <taxon>Eukaryota</taxon>
        <taxon>Metazoa</taxon>
        <taxon>Ecdysozoa</taxon>
        <taxon>Arthropoda</taxon>
        <taxon>Hexapoda</taxon>
        <taxon>Collembola</taxon>
        <taxon>Symphypleona</taxon>
        <taxon>Sminthuridae</taxon>
        <taxon>Allacma</taxon>
    </lineage>
</organism>
<feature type="compositionally biased region" description="Basic and acidic residues" evidence="1">
    <location>
        <begin position="36"/>
        <end position="49"/>
    </location>
</feature>
<dbReference type="EMBL" id="CAJVCH010006362">
    <property type="protein sequence ID" value="CAG7659318.1"/>
    <property type="molecule type" value="Genomic_DNA"/>
</dbReference>
<evidence type="ECO:0008006" key="5">
    <source>
        <dbReference type="Google" id="ProtNLM"/>
    </source>
</evidence>
<name>A0A8J2J1L5_9HEXA</name>